<keyword evidence="3" id="KW-1185">Reference proteome</keyword>
<accession>A0A7J7S6J1</accession>
<comment type="caution">
    <text evidence="2">The sequence shown here is derived from an EMBL/GenBank/DDBJ whole genome shotgun (WGS) entry which is preliminary data.</text>
</comment>
<gene>
    <name evidence="2" type="ORF">mPipKuh1_019226</name>
</gene>
<feature type="compositionally biased region" description="Basic and acidic residues" evidence="1">
    <location>
        <begin position="37"/>
        <end position="48"/>
    </location>
</feature>
<evidence type="ECO:0000313" key="3">
    <source>
        <dbReference type="Proteomes" id="UP000558488"/>
    </source>
</evidence>
<evidence type="ECO:0000313" key="2">
    <source>
        <dbReference type="EMBL" id="KAF6284046.1"/>
    </source>
</evidence>
<name>A0A7J7S6J1_PIPKU</name>
<reference evidence="2 3" key="1">
    <citation type="journal article" date="2020" name="Nature">
        <title>Six reference-quality genomes reveal evolution of bat adaptations.</title>
        <authorList>
            <person name="Jebb D."/>
            <person name="Huang Z."/>
            <person name="Pippel M."/>
            <person name="Hughes G.M."/>
            <person name="Lavrichenko K."/>
            <person name="Devanna P."/>
            <person name="Winkler S."/>
            <person name="Jermiin L.S."/>
            <person name="Skirmuntt E.C."/>
            <person name="Katzourakis A."/>
            <person name="Burkitt-Gray L."/>
            <person name="Ray D.A."/>
            <person name="Sullivan K.A.M."/>
            <person name="Roscito J.G."/>
            <person name="Kirilenko B.M."/>
            <person name="Davalos L.M."/>
            <person name="Corthals A.P."/>
            <person name="Power M.L."/>
            <person name="Jones G."/>
            <person name="Ransome R.D."/>
            <person name="Dechmann D.K.N."/>
            <person name="Locatelli A.G."/>
            <person name="Puechmaille S.J."/>
            <person name="Fedrigo O."/>
            <person name="Jarvis E.D."/>
            <person name="Hiller M."/>
            <person name="Vernes S.C."/>
            <person name="Myers E.W."/>
            <person name="Teeling E.C."/>
        </authorList>
    </citation>
    <scope>NUCLEOTIDE SEQUENCE [LARGE SCALE GENOMIC DNA]</scope>
    <source>
        <strain evidence="2">MPipKuh1</strain>
        <tissue evidence="2">Flight muscle</tissue>
    </source>
</reference>
<dbReference type="AlphaFoldDB" id="A0A7J7S6J1"/>
<feature type="region of interest" description="Disordered" evidence="1">
    <location>
        <begin position="29"/>
        <end position="103"/>
    </location>
</feature>
<dbReference type="Proteomes" id="UP000558488">
    <property type="component" value="Unassembled WGS sequence"/>
</dbReference>
<sequence>MDLTWELQPLLSREGKIWLLRNSPSSLLLAPLPPPQRHLDSHLRRTESGRAPGPSGNRSSRLERLASLAPIPSSRMRGCEGAPEVGSLCPARMGGTVPGGRNRHLRVGLRDLAPGSECQHPGTEEEAGLDRVAACQQRPAGRPGEDGFSL</sequence>
<dbReference type="EMBL" id="JACAGB010000045">
    <property type="protein sequence ID" value="KAF6284046.1"/>
    <property type="molecule type" value="Genomic_DNA"/>
</dbReference>
<organism evidence="2 3">
    <name type="scientific">Pipistrellus kuhlii</name>
    <name type="common">Kuhl's pipistrelle</name>
    <dbReference type="NCBI Taxonomy" id="59472"/>
    <lineage>
        <taxon>Eukaryota</taxon>
        <taxon>Metazoa</taxon>
        <taxon>Chordata</taxon>
        <taxon>Craniata</taxon>
        <taxon>Vertebrata</taxon>
        <taxon>Euteleostomi</taxon>
        <taxon>Mammalia</taxon>
        <taxon>Eutheria</taxon>
        <taxon>Laurasiatheria</taxon>
        <taxon>Chiroptera</taxon>
        <taxon>Yangochiroptera</taxon>
        <taxon>Vespertilionidae</taxon>
        <taxon>Pipistrellus</taxon>
    </lineage>
</organism>
<proteinExistence type="predicted"/>
<evidence type="ECO:0000256" key="1">
    <source>
        <dbReference type="SAM" id="MobiDB-lite"/>
    </source>
</evidence>
<protein>
    <submittedName>
        <fullName evidence="2">Zinc finger protein 286A</fullName>
    </submittedName>
</protein>